<keyword evidence="2" id="KW-0732">Signal</keyword>
<dbReference type="Proteomes" id="UP000272635">
    <property type="component" value="Unassembled WGS sequence"/>
</dbReference>
<dbReference type="AlphaFoldDB" id="A0A3R9LXP6"/>
<comment type="caution">
    <text evidence="3">The sequence shown here is derived from an EMBL/GenBank/DDBJ whole genome shotgun (WGS) entry which is preliminary data.</text>
</comment>
<protein>
    <submittedName>
        <fullName evidence="3">GBS Bsp-like repeat protein</fullName>
    </submittedName>
</protein>
<dbReference type="Gene3D" id="2.60.40.3760">
    <property type="match status" value="3"/>
</dbReference>
<evidence type="ECO:0000256" key="2">
    <source>
        <dbReference type="SAM" id="SignalP"/>
    </source>
</evidence>
<gene>
    <name evidence="3" type="ORF">D8791_07820</name>
</gene>
<dbReference type="InterPro" id="IPR013688">
    <property type="entry name" value="GBS_Bsp-like"/>
</dbReference>
<feature type="signal peptide" evidence="2">
    <location>
        <begin position="1"/>
        <end position="25"/>
    </location>
</feature>
<feature type="region of interest" description="Disordered" evidence="1">
    <location>
        <begin position="392"/>
        <end position="412"/>
    </location>
</feature>
<dbReference type="EMBL" id="RJPT01000009">
    <property type="protein sequence ID" value="RSJ81235.1"/>
    <property type="molecule type" value="Genomic_DNA"/>
</dbReference>
<accession>A0A3R9LXP6</accession>
<feature type="compositionally biased region" description="Basic and acidic residues" evidence="1">
    <location>
        <begin position="60"/>
        <end position="92"/>
    </location>
</feature>
<evidence type="ECO:0000313" key="3">
    <source>
        <dbReference type="EMBL" id="RSJ81235.1"/>
    </source>
</evidence>
<organism evidence="3 4">
    <name type="scientific">Streptococcus cristatus</name>
    <dbReference type="NCBI Taxonomy" id="45634"/>
    <lineage>
        <taxon>Bacteria</taxon>
        <taxon>Bacillati</taxon>
        <taxon>Bacillota</taxon>
        <taxon>Bacilli</taxon>
        <taxon>Lactobacillales</taxon>
        <taxon>Streptococcaceae</taxon>
        <taxon>Streptococcus</taxon>
    </lineage>
</organism>
<dbReference type="Pfam" id="PF08481">
    <property type="entry name" value="GBS_Bsp-like"/>
    <property type="match status" value="3"/>
</dbReference>
<evidence type="ECO:0000313" key="4">
    <source>
        <dbReference type="Proteomes" id="UP000272635"/>
    </source>
</evidence>
<feature type="compositionally biased region" description="Polar residues" evidence="1">
    <location>
        <begin position="31"/>
        <end position="47"/>
    </location>
</feature>
<sequence length="412" mass="44019">MKTKGLVYLASTAILLAASANSVFADEINQAANDGQQSEPSVAVTNRDTSKQADLANKASEVDSETKKDSGASEASLGKDEKIASASSEKDGNSPFEQSKDNLASLSSENISSGRASFRSVTASSDKPQEAETKPESEPKVRVSRAVDDKPQGTINITNVDPNAGTFDVHVTNISSPKPIKKVALPTWSSVNGQDDIIWYDAKRQVDGTYKISISARDHKYSTGEYNIHLYYLLEDNQLVGVGGTTTTVTTGKPQGKIDIVNNNPDTGSFDVVVSGVSNPYGVKKVVVPVWSSVNGQDDLVWYEAQRQTNGNYTVTVKASHHKNSLGEYNIHLYYVQDNGQLVGVGGTSTVVSKAQPKGTLKIENNNPDTGSFDVVVSGVSDPYGVKEVKLPTWSTDKGQDDPNLVHSSQAG</sequence>
<proteinExistence type="predicted"/>
<name>A0A3R9LXP6_STRCR</name>
<feature type="compositionally biased region" description="Polar residues" evidence="1">
    <location>
        <begin position="95"/>
        <end position="126"/>
    </location>
</feature>
<feature type="region of interest" description="Disordered" evidence="1">
    <location>
        <begin position="31"/>
        <end position="147"/>
    </location>
</feature>
<feature type="chain" id="PRO_5018774697" evidence="2">
    <location>
        <begin position="26"/>
        <end position="412"/>
    </location>
</feature>
<reference evidence="3 4" key="1">
    <citation type="submission" date="2018-11" db="EMBL/GenBank/DDBJ databases">
        <title>Species Designations Belie Phenotypic and Genotypic Heterogeneity in Oral Streptococci.</title>
        <authorList>
            <person name="Velsko I."/>
        </authorList>
    </citation>
    <scope>NUCLEOTIDE SEQUENCE [LARGE SCALE GENOMIC DNA]</scope>
    <source>
        <strain evidence="3 4">BCC41</strain>
    </source>
</reference>
<feature type="compositionally biased region" description="Basic and acidic residues" evidence="1">
    <location>
        <begin position="127"/>
        <end position="147"/>
    </location>
</feature>
<evidence type="ECO:0000256" key="1">
    <source>
        <dbReference type="SAM" id="MobiDB-lite"/>
    </source>
</evidence>